<reference evidence="2" key="1">
    <citation type="submission" date="2017-12" db="EMBL/GenBank/DDBJ databases">
        <title>High-resolution comparative analysis of great ape genomes.</title>
        <authorList>
            <person name="Pollen A."/>
            <person name="Hastie A."/>
            <person name="Hormozdiari F."/>
            <person name="Dougherty M."/>
            <person name="Liu R."/>
            <person name="Chaisson M."/>
            <person name="Hoppe E."/>
            <person name="Hill C."/>
            <person name="Pang A."/>
            <person name="Hillier L."/>
            <person name="Baker C."/>
            <person name="Armstrong J."/>
            <person name="Shendure J."/>
            <person name="Paten B."/>
            <person name="Wilson R."/>
            <person name="Chao H."/>
            <person name="Schneider V."/>
            <person name="Ventura M."/>
            <person name="Kronenberg Z."/>
            <person name="Murali S."/>
            <person name="Gordon D."/>
            <person name="Cantsilieris S."/>
            <person name="Munson K."/>
            <person name="Nelson B."/>
            <person name="Raja A."/>
            <person name="Underwood J."/>
            <person name="Diekhans M."/>
            <person name="Fiddes I."/>
            <person name="Haussler D."/>
            <person name="Eichler E."/>
        </authorList>
    </citation>
    <scope>NUCLEOTIDE SEQUENCE [LARGE SCALE GENOMIC DNA]</scope>
    <source>
        <strain evidence="2">Susie</strain>
    </source>
</reference>
<organism evidence="2">
    <name type="scientific">Pongo abelii</name>
    <name type="common">Sumatran orangutan</name>
    <name type="synonym">Pongo pygmaeus abelii</name>
    <dbReference type="NCBI Taxonomy" id="9601"/>
    <lineage>
        <taxon>Eukaryota</taxon>
        <taxon>Metazoa</taxon>
        <taxon>Chordata</taxon>
        <taxon>Craniata</taxon>
        <taxon>Vertebrata</taxon>
        <taxon>Euteleostomi</taxon>
        <taxon>Mammalia</taxon>
        <taxon>Eutheria</taxon>
        <taxon>Euarchontoglires</taxon>
        <taxon>Primates</taxon>
        <taxon>Haplorrhini</taxon>
        <taxon>Catarrhini</taxon>
        <taxon>Hominidae</taxon>
        <taxon>Pongo</taxon>
    </lineage>
</organism>
<comment type="caution">
    <text evidence="2">The sequence shown here is derived from an EMBL/GenBank/DDBJ whole genome shotgun (WGS) entry which is preliminary data.</text>
</comment>
<evidence type="ECO:0000256" key="1">
    <source>
        <dbReference type="SAM" id="MobiDB-lite"/>
    </source>
</evidence>
<feature type="non-terminal residue" evidence="2">
    <location>
        <position position="137"/>
    </location>
</feature>
<evidence type="ECO:0000313" key="2">
    <source>
        <dbReference type="EMBL" id="PNJ08874.1"/>
    </source>
</evidence>
<accession>A0A2J8RK27</accession>
<dbReference type="AlphaFoldDB" id="A0A2J8RK27"/>
<name>A0A2J8RK27_PONAB</name>
<gene>
    <name evidence="2" type="ORF">CR201_G0050274</name>
</gene>
<feature type="region of interest" description="Disordered" evidence="1">
    <location>
        <begin position="1"/>
        <end position="88"/>
    </location>
</feature>
<feature type="compositionally biased region" description="Low complexity" evidence="1">
    <location>
        <begin position="21"/>
        <end position="34"/>
    </location>
</feature>
<sequence>MDGRRAPAQPAAEVRPGQGCGATAGPRGAAPPAGRVTVSVRDRVRGRTDAGTSLQGPPGHGPGTAPTPFWALPGVTPDPGEGVPQAEATRHVSGPVWCPSPRQGPSLCPLSKALPWLGGSVASHPPVPGPAALALPR</sequence>
<protein>
    <submittedName>
        <fullName evidence="2">REPIN1 isoform 15</fullName>
    </submittedName>
</protein>
<proteinExistence type="predicted"/>
<dbReference type="EMBL" id="NDHI03003681">
    <property type="protein sequence ID" value="PNJ08874.1"/>
    <property type="molecule type" value="Genomic_DNA"/>
</dbReference>